<accession>A0A6S6T3P2</accession>
<dbReference type="AlphaFoldDB" id="A0A6S6T3P2"/>
<gene>
    <name evidence="2" type="ORF">HELGO_WM16462</name>
</gene>
<sequence>MKILKIYPTSRAIRNERLKQKEHDTLLPSLMRVDEFEKRAIILPDLAMVDPLQRTLFLQEASHFEAFESLKINRELIRFFTKSDAIFKFFEELSHEKVSFDALVEGDAYVEFGEHIEVLEQLLLNYQHLLTSKNLTDRVFVPGSYRLNRGFVESYEGFEFFLEGYLSYFELNLMEQIAEHKPFVIHMHTSKFNLKVQERFLELGIELENDAYVVFDLQSKTVLSALKNEHVIKAEVLAVEERFAQIPLLLEAVQKMVNSGISADEIVVILPDETFKETLHLYDKLNNFNFAMGSDFNKTKAYKQLESIYKHWQLFSDESHYLLKKYEVKVEEVNNINLTKKYKIEAFFFNLESVNLVQKRSEVLEHMAQFKQVFSKDFMNMKSWLFLWLKKLSQLSLDDVRGGKVTVMGALETRGVSFKGVVVVDFNDGIVPSIPAKDNFLNSGLRKFAKLPTKNDREALQKQLYKRILEQAQTSTIIYSKSNNKAPASYLYELGLGLGKDALANMKLLYNEPNMVVEVVDPIIKDFEASALTWSATRLKTFLSCKRKYYYNYVLNLQAKEEETFNEGRFLHKLLEHLFKEKAFFETKEQMKSNIDRLLDQLLETSTPKIAYTKLLWKAKFEKFIEAQIDHFRAGWRVVAREEQIIGNIGGINFKGVVDRIDQDATGTAVFDYKSGSITDANRTKNLEKLTDFQMSIYAELLKDKFQNLHLAFVEIFNGKITEVTVLEEKTELLHEIIAQLKGMHEVVATRCDVVSKCQYCDYTLLCGRGVYL</sequence>
<organism evidence="2">
    <name type="scientific">uncultured Sulfurovum sp</name>
    <dbReference type="NCBI Taxonomy" id="269237"/>
    <lineage>
        <taxon>Bacteria</taxon>
        <taxon>Pseudomonadati</taxon>
        <taxon>Campylobacterota</taxon>
        <taxon>Epsilonproteobacteria</taxon>
        <taxon>Campylobacterales</taxon>
        <taxon>Sulfurovaceae</taxon>
        <taxon>Sulfurovum</taxon>
        <taxon>environmental samples</taxon>
    </lineage>
</organism>
<name>A0A6S6T3P2_9BACT</name>
<dbReference type="InterPro" id="IPR027417">
    <property type="entry name" value="P-loop_NTPase"/>
</dbReference>
<dbReference type="InterPro" id="IPR011604">
    <property type="entry name" value="PDDEXK-like_dom_sf"/>
</dbReference>
<feature type="domain" description="PD-(D/E)XK endonuclease-like" evidence="1">
    <location>
        <begin position="533"/>
        <end position="767"/>
    </location>
</feature>
<evidence type="ECO:0000259" key="1">
    <source>
        <dbReference type="Pfam" id="PF12705"/>
    </source>
</evidence>
<dbReference type="Pfam" id="PF12705">
    <property type="entry name" value="PDDEXK_1"/>
    <property type="match status" value="1"/>
</dbReference>
<dbReference type="SUPFAM" id="SSF52980">
    <property type="entry name" value="Restriction endonuclease-like"/>
    <property type="match status" value="1"/>
</dbReference>
<protein>
    <recommendedName>
        <fullName evidence="1">PD-(D/E)XK endonuclease-like domain-containing protein</fullName>
    </recommendedName>
</protein>
<evidence type="ECO:0000313" key="2">
    <source>
        <dbReference type="EMBL" id="CAA6809546.1"/>
    </source>
</evidence>
<reference evidence="2" key="1">
    <citation type="submission" date="2020-01" db="EMBL/GenBank/DDBJ databases">
        <authorList>
            <person name="Meier V. D."/>
            <person name="Meier V D."/>
        </authorList>
    </citation>
    <scope>NUCLEOTIDE SEQUENCE</scope>
    <source>
        <strain evidence="2">HLG_WM_MAG_04</strain>
    </source>
</reference>
<dbReference type="EMBL" id="CACVAX010000023">
    <property type="protein sequence ID" value="CAA6809546.1"/>
    <property type="molecule type" value="Genomic_DNA"/>
</dbReference>
<proteinExistence type="predicted"/>
<dbReference type="InterPro" id="IPR038726">
    <property type="entry name" value="PDDEXK_AddAB-type"/>
</dbReference>
<dbReference type="SUPFAM" id="SSF52540">
    <property type="entry name" value="P-loop containing nucleoside triphosphate hydrolases"/>
    <property type="match status" value="1"/>
</dbReference>
<dbReference type="Gene3D" id="3.90.320.10">
    <property type="match status" value="1"/>
</dbReference>
<dbReference type="InterPro" id="IPR011335">
    <property type="entry name" value="Restrct_endonuc-II-like"/>
</dbReference>